<dbReference type="Gene3D" id="3.40.50.300">
    <property type="entry name" value="P-loop containing nucleotide triphosphate hydrolases"/>
    <property type="match status" value="2"/>
</dbReference>
<dbReference type="OrthoDB" id="423559at2759"/>
<dbReference type="KEGG" id="dpte:113796737"/>
<dbReference type="RefSeq" id="XP_027202836.1">
    <property type="nucleotide sequence ID" value="XM_027347035.1"/>
</dbReference>
<accession>A0A6P6YD56</accession>
<evidence type="ECO:0000259" key="4">
    <source>
        <dbReference type="PROSITE" id="PS51194"/>
    </source>
</evidence>
<dbReference type="Pfam" id="PF00176">
    <property type="entry name" value="SNF2-rel_dom"/>
    <property type="match status" value="1"/>
</dbReference>
<dbReference type="InterPro" id="IPR001650">
    <property type="entry name" value="Helicase_C-like"/>
</dbReference>
<feature type="region of interest" description="Disordered" evidence="2">
    <location>
        <begin position="765"/>
        <end position="801"/>
    </location>
</feature>
<dbReference type="InterPro" id="IPR027417">
    <property type="entry name" value="P-loop_NTPase"/>
</dbReference>
<dbReference type="InterPro" id="IPR000330">
    <property type="entry name" value="SNF2_N"/>
</dbReference>
<dbReference type="Gene3D" id="3.40.50.10810">
    <property type="entry name" value="Tandem AAA-ATPase domain"/>
    <property type="match status" value="1"/>
</dbReference>
<feature type="domain" description="Helicase ATP-binding" evidence="3">
    <location>
        <begin position="1"/>
        <end position="152"/>
    </location>
</feature>
<feature type="domain" description="Helicase C-terminal" evidence="4">
    <location>
        <begin position="519"/>
        <end position="680"/>
    </location>
</feature>
<evidence type="ECO:0000256" key="1">
    <source>
        <dbReference type="ARBA" id="ARBA00022801"/>
    </source>
</evidence>
<dbReference type="Pfam" id="PF00271">
    <property type="entry name" value="Helicase_C"/>
    <property type="match status" value="1"/>
</dbReference>
<dbReference type="Proteomes" id="UP000515146">
    <property type="component" value="Unplaced"/>
</dbReference>
<feature type="compositionally biased region" description="Basic and acidic residues" evidence="2">
    <location>
        <begin position="865"/>
        <end position="886"/>
    </location>
</feature>
<dbReference type="SUPFAM" id="SSF52540">
    <property type="entry name" value="P-loop containing nucleoside triphosphate hydrolases"/>
    <property type="match status" value="2"/>
</dbReference>
<keyword evidence="1" id="KW-0378">Hydrolase</keyword>
<feature type="compositionally biased region" description="Basic and acidic residues" evidence="2">
    <location>
        <begin position="494"/>
        <end position="505"/>
    </location>
</feature>
<dbReference type="SMART" id="SM00487">
    <property type="entry name" value="DEXDc"/>
    <property type="match status" value="1"/>
</dbReference>
<dbReference type="InterPro" id="IPR049730">
    <property type="entry name" value="SNF2/RAD54-like_C"/>
</dbReference>
<dbReference type="GO" id="GO:0005524">
    <property type="term" value="F:ATP binding"/>
    <property type="evidence" value="ECO:0007669"/>
    <property type="project" value="InterPro"/>
</dbReference>
<reference evidence="6" key="1">
    <citation type="submission" date="2025-08" db="UniProtKB">
        <authorList>
            <consortium name="RefSeq"/>
        </authorList>
    </citation>
    <scope>IDENTIFICATION</scope>
    <source>
        <strain evidence="6">Airmid</strain>
    </source>
</reference>
<proteinExistence type="predicted"/>
<dbReference type="InterPro" id="IPR038718">
    <property type="entry name" value="SNF2-like_sf"/>
</dbReference>
<dbReference type="CDD" id="cd17919">
    <property type="entry name" value="DEXHc_Snf"/>
    <property type="match status" value="1"/>
</dbReference>
<feature type="compositionally biased region" description="Polar residues" evidence="2">
    <location>
        <begin position="776"/>
        <end position="798"/>
    </location>
</feature>
<name>A0A6P6YD56_DERPT</name>
<keyword evidence="5" id="KW-1185">Reference proteome</keyword>
<dbReference type="InterPro" id="IPR014001">
    <property type="entry name" value="Helicase_ATP-bd"/>
</dbReference>
<dbReference type="AlphaFoldDB" id="A0A6P6YD56"/>
<evidence type="ECO:0000313" key="6">
    <source>
        <dbReference type="RefSeq" id="XP_027202836.1"/>
    </source>
</evidence>
<feature type="region of interest" description="Disordered" evidence="2">
    <location>
        <begin position="954"/>
        <end position="982"/>
    </location>
</feature>
<dbReference type="GO" id="GO:0016787">
    <property type="term" value="F:hydrolase activity"/>
    <property type="evidence" value="ECO:0007669"/>
    <property type="project" value="UniProtKB-KW"/>
</dbReference>
<dbReference type="PROSITE" id="PS51192">
    <property type="entry name" value="HELICASE_ATP_BIND_1"/>
    <property type="match status" value="1"/>
</dbReference>
<organism evidence="5 6">
    <name type="scientific">Dermatophagoides pteronyssinus</name>
    <name type="common">European house dust mite</name>
    <dbReference type="NCBI Taxonomy" id="6956"/>
    <lineage>
        <taxon>Eukaryota</taxon>
        <taxon>Metazoa</taxon>
        <taxon>Ecdysozoa</taxon>
        <taxon>Arthropoda</taxon>
        <taxon>Chelicerata</taxon>
        <taxon>Arachnida</taxon>
        <taxon>Acari</taxon>
        <taxon>Acariformes</taxon>
        <taxon>Sarcoptiformes</taxon>
        <taxon>Astigmata</taxon>
        <taxon>Psoroptidia</taxon>
        <taxon>Analgoidea</taxon>
        <taxon>Pyroglyphidae</taxon>
        <taxon>Dermatophagoidinae</taxon>
        <taxon>Dermatophagoides</taxon>
    </lineage>
</organism>
<sequence>MGLGKTIQCLTFLSALKFSGITGPHLIVVPLSTVGNWAREVRRFVPHLKLVKLCGSKFERDHIMNDPVASQGLHDLYITTYETAVTEESFFCDNFDWQCLILDEAHRIKNESGRIRHSLDRVCATMRVLLTGTPLQNNINELITLLNFLFPDVLKDSDQFEKMFLKNYFGSIKDLNTNNNVDNFIDNKVVESVSHLLKQMMLRRTKDLVVKLPRKIEHEIWLPLSNTGANWYAKLLEIGEAAFQTNSVRKILGAVIKMRICTCHPRCLVSSKHQLSKLKEIFHVSNEEAELVEKALQLQQIQDDEHIQASSKLIVLDKLLMQLHIQNCYFSKEYTNAYIQNIKYNYITENPFPRATPKNTTPSNADDETKDDLQIKKSEETQMIDSEGTIKIGNKVYSARQYAERERRKRSALAFKQQKAYEAQVDELAHKCYNDLLKNEQKVPWLEDSMLMSDITFNEMQALKKSAVLENFNNESSANYYDETHEGEILIHSSEAERDNEQKDENNEEDVTSSDTNNQKQRYIHKVLIFTQFQLVLDELEKYFKYRGFRYLRLDGSTNKMIRELDIREFNSSDSTHLAYLICTRAGGVGINLVTANHVILFDEDWNPFIDLQAIDRAHRIGQMRDVHVWKLITEWTIEERMAFRRMQKMKLDKILIKSCGQTDRANVEHCSDEELNDESANKMNVEEIKKLLQYGKKAIKTVVNEPESIADLSLSDIMQRKRRSLPMLDDMIKLNEDLLYESKEGENIVVDFNMNDDYDENIASESVDMNEHSDTNTQKTSYDSESNATTNPISPVPNSEIEVKNDLSGIPLLEERRLRPLRRKVRVLTNISQVTEKKKTNKRIIHDKKSIKEQQRRQLLSKQQMEKEAQVRRELQQKTRQEAGKQKNKNKANDSLDVGDLVTTSYKKIGDNKKRFFARKRQIEERGKDLLNAIKAGFEKLYPKVVLDALEEKKSQKITSEPEEKRAEDDKSKPSRPQLIKMPREILKVCENCKLPGHEASVCPFPAEFAT</sequence>
<feature type="compositionally biased region" description="Basic and acidic residues" evidence="2">
    <location>
        <begin position="954"/>
        <end position="974"/>
    </location>
</feature>
<dbReference type="PROSITE" id="PS51194">
    <property type="entry name" value="HELICASE_CTER"/>
    <property type="match status" value="1"/>
</dbReference>
<evidence type="ECO:0000313" key="5">
    <source>
        <dbReference type="Proteomes" id="UP000515146"/>
    </source>
</evidence>
<feature type="region of interest" description="Disordered" evidence="2">
    <location>
        <begin position="494"/>
        <end position="517"/>
    </location>
</feature>
<dbReference type="SMART" id="SM00490">
    <property type="entry name" value="HELICc"/>
    <property type="match status" value="1"/>
</dbReference>
<evidence type="ECO:0000259" key="3">
    <source>
        <dbReference type="PROSITE" id="PS51192"/>
    </source>
</evidence>
<dbReference type="CDD" id="cd18793">
    <property type="entry name" value="SF2_C_SNF"/>
    <property type="match status" value="1"/>
</dbReference>
<dbReference type="PANTHER" id="PTHR10799">
    <property type="entry name" value="SNF2/RAD54 HELICASE FAMILY"/>
    <property type="match status" value="1"/>
</dbReference>
<feature type="region of interest" description="Disordered" evidence="2">
    <location>
        <begin position="860"/>
        <end position="897"/>
    </location>
</feature>
<gene>
    <name evidence="6" type="primary">LOC113796737</name>
</gene>
<protein>
    <submittedName>
        <fullName evidence="6">Probable chromatin-remodeling complex ATPase chain</fullName>
    </submittedName>
</protein>
<evidence type="ECO:0000256" key="2">
    <source>
        <dbReference type="SAM" id="MobiDB-lite"/>
    </source>
</evidence>
<dbReference type="InParanoid" id="A0A6P6YD56"/>